<sequence length="245" mass="26624">MASLKDRSKKAKTIFSLDSPAPTFFSPSWPETSPQTSSTVFTTLAKLLTDLQELQRSTSAAGDGKPKILAGPNPVTTYLEHLVQLSVPTSLLSTNPKNTDKPQKETRKPLAVLVTRSDQPSVLHSHIPFLCAAVSVPLVALPKGSEQKLVKILKPENGSVYMLVVFEDTPGIEELKKLLLDEDGQILVGKVGMPEVLRPSEAKWLGMRSKATQTFVGERRKDKRKVEGAVGCESKAPAKKAKKEG</sequence>
<dbReference type="PANTHER" id="PTHR28272:SF1">
    <property type="entry name" value="RIBONUCLEASES P_MRP PROTEIN SUBUNIT POP3"/>
    <property type="match status" value="1"/>
</dbReference>
<dbReference type="GO" id="GO:0006364">
    <property type="term" value="P:rRNA processing"/>
    <property type="evidence" value="ECO:0007669"/>
    <property type="project" value="InterPro"/>
</dbReference>
<dbReference type="AlphaFoldDB" id="A0A437A3D7"/>
<proteinExistence type="predicted"/>
<feature type="region of interest" description="Disordered" evidence="1">
    <location>
        <begin position="216"/>
        <end position="245"/>
    </location>
</feature>
<organism evidence="2 3">
    <name type="scientific">Arthrobotrys flagrans</name>
    <name type="common">Nematode-trapping fungus</name>
    <name type="synonym">Trichothecium flagrans</name>
    <dbReference type="NCBI Taxonomy" id="97331"/>
    <lineage>
        <taxon>Eukaryota</taxon>
        <taxon>Fungi</taxon>
        <taxon>Dikarya</taxon>
        <taxon>Ascomycota</taxon>
        <taxon>Pezizomycotina</taxon>
        <taxon>Orbiliomycetes</taxon>
        <taxon>Orbiliales</taxon>
        <taxon>Orbiliaceae</taxon>
        <taxon>Arthrobotrys</taxon>
    </lineage>
</organism>
<dbReference type="InterPro" id="IPR013241">
    <property type="entry name" value="RNase_P_Pop3"/>
</dbReference>
<evidence type="ECO:0000313" key="2">
    <source>
        <dbReference type="EMBL" id="RVD85663.1"/>
    </source>
</evidence>
<name>A0A437A3D7_ARTFL</name>
<dbReference type="GO" id="GO:0034965">
    <property type="term" value="P:intronic box C/D snoRNA processing"/>
    <property type="evidence" value="ECO:0007669"/>
    <property type="project" value="TreeGrafter"/>
</dbReference>
<dbReference type="Pfam" id="PF08228">
    <property type="entry name" value="RNase_P_pop3"/>
    <property type="match status" value="1"/>
</dbReference>
<dbReference type="GO" id="GO:0005829">
    <property type="term" value="C:cytosol"/>
    <property type="evidence" value="ECO:0007669"/>
    <property type="project" value="TreeGrafter"/>
</dbReference>
<dbReference type="RefSeq" id="XP_067491207.1">
    <property type="nucleotide sequence ID" value="XM_067632993.1"/>
</dbReference>
<accession>A0A437A3D7</accession>
<dbReference type="OrthoDB" id="20109at2759"/>
<dbReference type="PANTHER" id="PTHR28272">
    <property type="entry name" value="RIBONUCLEASES P/MRP PROTEIN SUBUNIT POP3"/>
    <property type="match status" value="1"/>
</dbReference>
<evidence type="ECO:0000313" key="3">
    <source>
        <dbReference type="Proteomes" id="UP000283090"/>
    </source>
</evidence>
<evidence type="ECO:0000256" key="1">
    <source>
        <dbReference type="SAM" id="MobiDB-lite"/>
    </source>
</evidence>
<dbReference type="GO" id="GO:0000171">
    <property type="term" value="F:ribonuclease MRP activity"/>
    <property type="evidence" value="ECO:0007669"/>
    <property type="project" value="TreeGrafter"/>
</dbReference>
<dbReference type="GeneID" id="93586287"/>
<dbReference type="VEuPathDB" id="FungiDB:DFL_003976"/>
<dbReference type="Proteomes" id="UP000283090">
    <property type="component" value="Unassembled WGS sequence"/>
</dbReference>
<protein>
    <submittedName>
        <fullName evidence="2">Uncharacterized protein</fullName>
    </submittedName>
</protein>
<dbReference type="GO" id="GO:0005655">
    <property type="term" value="C:nucleolar ribonuclease P complex"/>
    <property type="evidence" value="ECO:0007669"/>
    <property type="project" value="TreeGrafter"/>
</dbReference>
<gene>
    <name evidence="2" type="ORF">DFL_003976</name>
</gene>
<keyword evidence="3" id="KW-1185">Reference proteome</keyword>
<reference evidence="2 3" key="1">
    <citation type="submission" date="2019-01" db="EMBL/GenBank/DDBJ databases">
        <title>Intercellular communication is required for trap formation in the nematode-trapping fungus Duddingtonia flagrans.</title>
        <authorList>
            <person name="Youssar L."/>
            <person name="Wernet V."/>
            <person name="Hensel N."/>
            <person name="Hildebrandt H.-G."/>
            <person name="Fischer R."/>
        </authorList>
    </citation>
    <scope>NUCLEOTIDE SEQUENCE [LARGE SCALE GENOMIC DNA]</scope>
    <source>
        <strain evidence="2 3">CBS H-5679</strain>
    </source>
</reference>
<dbReference type="GO" id="GO:0008033">
    <property type="term" value="P:tRNA processing"/>
    <property type="evidence" value="ECO:0007669"/>
    <property type="project" value="InterPro"/>
</dbReference>
<dbReference type="GO" id="GO:0004526">
    <property type="term" value="F:ribonuclease P activity"/>
    <property type="evidence" value="ECO:0007669"/>
    <property type="project" value="TreeGrafter"/>
</dbReference>
<dbReference type="STRING" id="97331.A0A437A3D7"/>
<dbReference type="EMBL" id="SAEB01000006">
    <property type="protein sequence ID" value="RVD85663.1"/>
    <property type="molecule type" value="Genomic_DNA"/>
</dbReference>
<comment type="caution">
    <text evidence="2">The sequence shown here is derived from an EMBL/GenBank/DDBJ whole genome shotgun (WGS) entry which is preliminary data.</text>
</comment>
<feature type="compositionally biased region" description="Basic and acidic residues" evidence="1">
    <location>
        <begin position="217"/>
        <end position="227"/>
    </location>
</feature>
<dbReference type="GO" id="GO:0000172">
    <property type="term" value="C:ribonuclease MRP complex"/>
    <property type="evidence" value="ECO:0007669"/>
    <property type="project" value="TreeGrafter"/>
</dbReference>